<dbReference type="EMBL" id="CP111015">
    <property type="protein sequence ID" value="WAR01574.1"/>
    <property type="molecule type" value="Genomic_DNA"/>
</dbReference>
<feature type="non-terminal residue" evidence="2">
    <location>
        <position position="402"/>
    </location>
</feature>
<sequence length="402" mass="44421">MDQHNPVCQTLELFSQDNQQSDINSNNKSDNKSDNNHDQETVPKAIEIALEASENTEGRISTDPKKSTRREKPDAGSKQPSRRRTDHKEDVVVVGTGNPQSISTGMYYYDGTGFQPIRDPQMPSEIGPMAMSDDGSDFLLVQGAMSHPGRRFRAELGRRVLANPGHDVNVSTSMTDPETLNVSINVSLNIAELLRSHQGSTNGNRNTCQTLELFSQDNQQSDINSDNKSDNKSDNNHDQETIPKTIEIALEASEYTEGRISTDSKKATRREKPDAGMVVGTGNPQSISTGMYYYDGTGFQRIREPQMPSEIGPMAMSDDGSDFLLAQGAMSRDGRRSDRPKSAYKNVDSIYPGRRFRAELGRRVLANPGHDVNVSTSMTDPETLNVSINVSLNIAELLRSYQ</sequence>
<feature type="region of interest" description="Disordered" evidence="1">
    <location>
        <begin position="218"/>
        <end position="242"/>
    </location>
</feature>
<evidence type="ECO:0000256" key="1">
    <source>
        <dbReference type="SAM" id="MobiDB-lite"/>
    </source>
</evidence>
<name>A0ABY7DXI0_MYAAR</name>
<protein>
    <submittedName>
        <fullName evidence="2">Uncharacterized protein</fullName>
    </submittedName>
</protein>
<accession>A0ABY7DXI0</accession>
<organism evidence="2 3">
    <name type="scientific">Mya arenaria</name>
    <name type="common">Soft-shell clam</name>
    <dbReference type="NCBI Taxonomy" id="6604"/>
    <lineage>
        <taxon>Eukaryota</taxon>
        <taxon>Metazoa</taxon>
        <taxon>Spiralia</taxon>
        <taxon>Lophotrochozoa</taxon>
        <taxon>Mollusca</taxon>
        <taxon>Bivalvia</taxon>
        <taxon>Autobranchia</taxon>
        <taxon>Heteroconchia</taxon>
        <taxon>Euheterodonta</taxon>
        <taxon>Imparidentia</taxon>
        <taxon>Neoheterodontei</taxon>
        <taxon>Myida</taxon>
        <taxon>Myoidea</taxon>
        <taxon>Myidae</taxon>
        <taxon>Mya</taxon>
    </lineage>
</organism>
<feature type="compositionally biased region" description="Basic and acidic residues" evidence="1">
    <location>
        <begin position="29"/>
        <end position="41"/>
    </location>
</feature>
<evidence type="ECO:0000313" key="2">
    <source>
        <dbReference type="EMBL" id="WAR01574.1"/>
    </source>
</evidence>
<keyword evidence="3" id="KW-1185">Reference proteome</keyword>
<feature type="compositionally biased region" description="Basic and acidic residues" evidence="1">
    <location>
        <begin position="225"/>
        <end position="241"/>
    </location>
</feature>
<feature type="region of interest" description="Disordered" evidence="1">
    <location>
        <begin position="254"/>
        <end position="283"/>
    </location>
</feature>
<feature type="compositionally biased region" description="Basic and acidic residues" evidence="1">
    <location>
        <begin position="56"/>
        <end position="75"/>
    </location>
</feature>
<dbReference type="Proteomes" id="UP001164746">
    <property type="component" value="Chromosome 4"/>
</dbReference>
<reference evidence="2" key="1">
    <citation type="submission" date="2022-11" db="EMBL/GenBank/DDBJ databases">
        <title>Centuries of genome instability and evolution in soft-shell clam transmissible cancer (bioRxiv).</title>
        <authorList>
            <person name="Hart S.F.M."/>
            <person name="Yonemitsu M.A."/>
            <person name="Giersch R.M."/>
            <person name="Beal B.F."/>
            <person name="Arriagada G."/>
            <person name="Davis B.W."/>
            <person name="Ostrander E.A."/>
            <person name="Goff S.P."/>
            <person name="Metzger M.J."/>
        </authorList>
    </citation>
    <scope>NUCLEOTIDE SEQUENCE</scope>
    <source>
        <strain evidence="2">MELC-2E11</strain>
        <tissue evidence="2">Siphon/mantle</tissue>
    </source>
</reference>
<gene>
    <name evidence="2" type="ORF">MAR_008132</name>
</gene>
<evidence type="ECO:0000313" key="3">
    <source>
        <dbReference type="Proteomes" id="UP001164746"/>
    </source>
</evidence>
<feature type="compositionally biased region" description="Low complexity" evidence="1">
    <location>
        <begin position="15"/>
        <end position="28"/>
    </location>
</feature>
<feature type="region of interest" description="Disordered" evidence="1">
    <location>
        <begin position="1"/>
        <end position="89"/>
    </location>
</feature>
<proteinExistence type="predicted"/>
<feature type="compositionally biased region" description="Basic and acidic residues" evidence="1">
    <location>
        <begin position="256"/>
        <end position="274"/>
    </location>
</feature>